<feature type="region of interest" description="Disordered" evidence="8">
    <location>
        <begin position="1"/>
        <end position="24"/>
    </location>
</feature>
<keyword evidence="3 7" id="KW-0863">Zinc-finger</keyword>
<dbReference type="AlphaFoldDB" id="A0AAN7J1R0"/>
<keyword evidence="2" id="KW-0479">Metal-binding</keyword>
<evidence type="ECO:0000256" key="4">
    <source>
        <dbReference type="ARBA" id="ARBA00022833"/>
    </source>
</evidence>
<evidence type="ECO:0000256" key="3">
    <source>
        <dbReference type="ARBA" id="ARBA00022771"/>
    </source>
</evidence>
<dbReference type="Pfam" id="PF02892">
    <property type="entry name" value="zf-BED"/>
    <property type="match status" value="1"/>
</dbReference>
<gene>
    <name evidence="10" type="ORF">RGQ29_018462</name>
</gene>
<comment type="subcellular location">
    <subcellularLocation>
        <location evidence="1">Nucleus</location>
    </subcellularLocation>
</comment>
<evidence type="ECO:0000256" key="2">
    <source>
        <dbReference type="ARBA" id="ARBA00022723"/>
    </source>
</evidence>
<dbReference type="PANTHER" id="PTHR32166">
    <property type="entry name" value="OSJNBA0013A04.12 PROTEIN"/>
    <property type="match status" value="1"/>
</dbReference>
<protein>
    <recommendedName>
        <fullName evidence="9">BED-type domain-containing protein</fullName>
    </recommendedName>
</protein>
<dbReference type="Pfam" id="PF05699">
    <property type="entry name" value="Dimer_Tnp_hAT"/>
    <property type="match status" value="1"/>
</dbReference>
<reference evidence="10 11" key="1">
    <citation type="journal article" date="2023" name="G3 (Bethesda)">
        <title>A haplotype-resolved chromosome-scale genome for Quercus rubra L. provides insights into the genetics of adaptive traits for red oak species.</title>
        <authorList>
            <person name="Kapoor B."/>
            <person name="Jenkins J."/>
            <person name="Schmutz J."/>
            <person name="Zhebentyayeva T."/>
            <person name="Kuelheim C."/>
            <person name="Coggeshall M."/>
            <person name="Heim C."/>
            <person name="Lasky J.R."/>
            <person name="Leites L."/>
            <person name="Islam-Faridi N."/>
            <person name="Romero-Severson J."/>
            <person name="DeLeo V.L."/>
            <person name="Lucas S.M."/>
            <person name="Lazic D."/>
            <person name="Gailing O."/>
            <person name="Carlson J."/>
            <person name="Staton M."/>
        </authorList>
    </citation>
    <scope>NUCLEOTIDE SEQUENCE [LARGE SCALE GENOMIC DNA]</scope>
    <source>
        <strain evidence="10">Pseudo-F2</strain>
    </source>
</reference>
<evidence type="ECO:0000256" key="1">
    <source>
        <dbReference type="ARBA" id="ARBA00004123"/>
    </source>
</evidence>
<keyword evidence="4" id="KW-0862">Zinc</keyword>
<dbReference type="SUPFAM" id="SSF53098">
    <property type="entry name" value="Ribonuclease H-like"/>
    <property type="match status" value="1"/>
</dbReference>
<dbReference type="PANTHER" id="PTHR32166:SF121">
    <property type="entry name" value="DUF659 DOMAIN-CONTAINING PROTEIN"/>
    <property type="match status" value="1"/>
</dbReference>
<dbReference type="Proteomes" id="UP001324115">
    <property type="component" value="Unassembled WGS sequence"/>
</dbReference>
<dbReference type="GO" id="GO:0046983">
    <property type="term" value="F:protein dimerization activity"/>
    <property type="evidence" value="ECO:0007669"/>
    <property type="project" value="InterPro"/>
</dbReference>
<organism evidence="10 11">
    <name type="scientific">Quercus rubra</name>
    <name type="common">Northern red oak</name>
    <name type="synonym">Quercus borealis</name>
    <dbReference type="NCBI Taxonomy" id="3512"/>
    <lineage>
        <taxon>Eukaryota</taxon>
        <taxon>Viridiplantae</taxon>
        <taxon>Streptophyta</taxon>
        <taxon>Embryophyta</taxon>
        <taxon>Tracheophyta</taxon>
        <taxon>Spermatophyta</taxon>
        <taxon>Magnoliopsida</taxon>
        <taxon>eudicotyledons</taxon>
        <taxon>Gunneridae</taxon>
        <taxon>Pentapetalae</taxon>
        <taxon>rosids</taxon>
        <taxon>fabids</taxon>
        <taxon>Fagales</taxon>
        <taxon>Fagaceae</taxon>
        <taxon>Quercus</taxon>
    </lineage>
</organism>
<keyword evidence="6" id="KW-0539">Nucleus</keyword>
<dbReference type="PROSITE" id="PS50808">
    <property type="entry name" value="ZF_BED"/>
    <property type="match status" value="1"/>
</dbReference>
<dbReference type="GO" id="GO:0008270">
    <property type="term" value="F:zinc ion binding"/>
    <property type="evidence" value="ECO:0007669"/>
    <property type="project" value="UniProtKB-KW"/>
</dbReference>
<dbReference type="InterPro" id="IPR008906">
    <property type="entry name" value="HATC_C_dom"/>
</dbReference>
<evidence type="ECO:0000256" key="8">
    <source>
        <dbReference type="SAM" id="MobiDB-lite"/>
    </source>
</evidence>
<evidence type="ECO:0000313" key="10">
    <source>
        <dbReference type="EMBL" id="KAK4594762.1"/>
    </source>
</evidence>
<evidence type="ECO:0000313" key="11">
    <source>
        <dbReference type="Proteomes" id="UP001324115"/>
    </source>
</evidence>
<keyword evidence="11" id="KW-1185">Reference proteome</keyword>
<evidence type="ECO:0000256" key="6">
    <source>
        <dbReference type="ARBA" id="ARBA00023242"/>
    </source>
</evidence>
<dbReference type="GO" id="GO:0005634">
    <property type="term" value="C:nucleus"/>
    <property type="evidence" value="ECO:0007669"/>
    <property type="project" value="UniProtKB-SubCell"/>
</dbReference>
<accession>A0AAN7J1R0</accession>
<dbReference type="InterPro" id="IPR003656">
    <property type="entry name" value="Znf_BED"/>
</dbReference>
<proteinExistence type="predicted"/>
<dbReference type="InterPro" id="IPR012337">
    <property type="entry name" value="RNaseH-like_sf"/>
</dbReference>
<keyword evidence="5" id="KW-0238">DNA-binding</keyword>
<evidence type="ECO:0000259" key="9">
    <source>
        <dbReference type="PROSITE" id="PS50808"/>
    </source>
</evidence>
<name>A0AAN7J1R0_QUERU</name>
<dbReference type="GO" id="GO:0003677">
    <property type="term" value="F:DNA binding"/>
    <property type="evidence" value="ECO:0007669"/>
    <property type="project" value="UniProtKB-KW"/>
</dbReference>
<evidence type="ECO:0000256" key="5">
    <source>
        <dbReference type="ARBA" id="ARBA00023125"/>
    </source>
</evidence>
<feature type="domain" description="BED-type" evidence="9">
    <location>
        <begin position="26"/>
        <end position="85"/>
    </location>
</feature>
<dbReference type="EMBL" id="JAXUIC010000004">
    <property type="protein sequence ID" value="KAK4594762.1"/>
    <property type="molecule type" value="Genomic_DNA"/>
</dbReference>
<sequence length="591" mass="67523">METGIESTPSHEVDSNVMESSSSVREKVDPAWEHFSLGADEKGWNTFTCTYCRQTYKGGGINRMKKHLAGIKGDIGSCKKVSHDVRYQILEYVKEFELKKKAKKQRQEEMFSVPSTNSDMQEDDDVQEVFSSGHGLPKKPVLGKRKGTHPVDSYFAPRTTPGAQPSLKSVFQMCYQKMIDAVAAAGPSYKGPSYHAKEVQLLVESQHRHWAEVGCTLMADGWTNTRHGSLINFLVYFDASDIMKITWVGPKNIVHMVIDNASNYYKTISCSPCAAHCLNLVLQDMGDMPHVERLKKRASKVTGFIYNHMDLIAWLRKRPGWTGIVRVGAMRFATTFLSFGTLVTSKFFVDNRLARESKAKVVVSIILDNSFWDDINVLVKISSPLICLLRIVDFDQRPAIGYVYEGMHRAQLGIKKIFQMKKHLYKPYTSIIKNRWDKHLRKYLHAAAYWLNPAFQYDEENFYHIGSFDRDLALSTSTTTHPDEWWKLWGADAPNLQKLAIRILSQTSTSSGCEQCWSLFDQIHSKRRNRLYNKKFNFDPIDYASIDKTDFWVFVEEEDPYLNYEELENSIYEEGAYPVAASAGTSSNIEG</sequence>
<evidence type="ECO:0000256" key="7">
    <source>
        <dbReference type="PROSITE-ProRule" id="PRU00027"/>
    </source>
</evidence>
<comment type="caution">
    <text evidence="10">The sequence shown here is derived from an EMBL/GenBank/DDBJ whole genome shotgun (WGS) entry which is preliminary data.</text>
</comment>